<proteinExistence type="predicted"/>
<dbReference type="EMBL" id="PQFF01000533">
    <property type="protein sequence ID" value="RHZ45915.1"/>
    <property type="molecule type" value="Genomic_DNA"/>
</dbReference>
<sequence>MQFRAIDTITDFIYNVEKAMIKIIISVAAWKDILLSGTTPSNGCDCVNGKYLKNMSSAVISLILIVDLSHQTSQPEFKIPFKKSGISPVISSISLLVNWIYTSPTTLPSPPKLKITLIHKKIHNVESILVLPHRILHKVTLSNFFLPMNVKKPSPSIANLFTGLIPGYGNGNTKKIIQYVNMIDVYYHLSSPR</sequence>
<reference evidence="1 2" key="1">
    <citation type="submission" date="2018-08" db="EMBL/GenBank/DDBJ databases">
        <title>Genome and evolution of the arbuscular mycorrhizal fungus Diversispora epigaea (formerly Glomus versiforme) and its bacterial endosymbionts.</title>
        <authorList>
            <person name="Sun X."/>
            <person name="Fei Z."/>
            <person name="Harrison M."/>
        </authorList>
    </citation>
    <scope>NUCLEOTIDE SEQUENCE [LARGE SCALE GENOMIC DNA]</scope>
    <source>
        <strain evidence="1 2">IT104</strain>
    </source>
</reference>
<gene>
    <name evidence="1" type="ORF">Glove_642g6</name>
</gene>
<name>A0A397G4K8_9GLOM</name>
<keyword evidence="2" id="KW-1185">Reference proteome</keyword>
<organism evidence="1 2">
    <name type="scientific">Diversispora epigaea</name>
    <dbReference type="NCBI Taxonomy" id="1348612"/>
    <lineage>
        <taxon>Eukaryota</taxon>
        <taxon>Fungi</taxon>
        <taxon>Fungi incertae sedis</taxon>
        <taxon>Mucoromycota</taxon>
        <taxon>Glomeromycotina</taxon>
        <taxon>Glomeromycetes</taxon>
        <taxon>Diversisporales</taxon>
        <taxon>Diversisporaceae</taxon>
        <taxon>Diversispora</taxon>
    </lineage>
</organism>
<evidence type="ECO:0000313" key="1">
    <source>
        <dbReference type="EMBL" id="RHZ45915.1"/>
    </source>
</evidence>
<comment type="caution">
    <text evidence="1">The sequence shown here is derived from an EMBL/GenBank/DDBJ whole genome shotgun (WGS) entry which is preliminary data.</text>
</comment>
<dbReference type="AlphaFoldDB" id="A0A397G4K8"/>
<protein>
    <submittedName>
        <fullName evidence="1">Uncharacterized protein</fullName>
    </submittedName>
</protein>
<accession>A0A397G4K8</accession>
<dbReference type="Proteomes" id="UP000266861">
    <property type="component" value="Unassembled WGS sequence"/>
</dbReference>
<evidence type="ECO:0000313" key="2">
    <source>
        <dbReference type="Proteomes" id="UP000266861"/>
    </source>
</evidence>